<dbReference type="Proteomes" id="UP000004826">
    <property type="component" value="Unassembled WGS sequence"/>
</dbReference>
<dbReference type="HOGENOM" id="CLU_3012521_0_0_9"/>
<keyword evidence="1" id="KW-1133">Transmembrane helix</keyword>
<protein>
    <submittedName>
        <fullName evidence="2">Uncharacterized protein</fullName>
    </submittedName>
</protein>
<feature type="transmembrane region" description="Helical" evidence="1">
    <location>
        <begin position="20"/>
        <end position="38"/>
    </location>
</feature>
<accession>F2CFE8</accession>
<dbReference type="AlphaFoldDB" id="F2CFE8"/>
<evidence type="ECO:0000256" key="1">
    <source>
        <dbReference type="SAM" id="Phobius"/>
    </source>
</evidence>
<sequence>MMYFGWKGGRKVREDEFFSYLFIFALAIEFIWIVVFVLTDPDYIRNVFCQFMQLFK</sequence>
<dbReference type="EMBL" id="AFBE01000010">
    <property type="protein sequence ID" value="EGF18441.1"/>
    <property type="molecule type" value="Genomic_DNA"/>
</dbReference>
<reference evidence="2 3" key="1">
    <citation type="submission" date="2011-02" db="EMBL/GenBank/DDBJ databases">
        <authorList>
            <person name="Muzny D."/>
            <person name="Qin X."/>
            <person name="Deng J."/>
            <person name="Jiang H."/>
            <person name="Liu Y."/>
            <person name="Qu J."/>
            <person name="Song X.-Z."/>
            <person name="Zhang L."/>
            <person name="Thornton R."/>
            <person name="Coyle M."/>
            <person name="Francisco L."/>
            <person name="Jackson L."/>
            <person name="Javaid M."/>
            <person name="Korchina V."/>
            <person name="Kovar C."/>
            <person name="Mata R."/>
            <person name="Mathew T."/>
            <person name="Ngo R."/>
            <person name="Nguyen L."/>
            <person name="Nguyen N."/>
            <person name="Okwuonu G."/>
            <person name="Ongeri F."/>
            <person name="Pham C."/>
            <person name="Simmons D."/>
            <person name="Wilczek-Boney K."/>
            <person name="Hale W."/>
            <person name="Jakkamsetti A."/>
            <person name="Pham P."/>
            <person name="Ruth R."/>
            <person name="San Lucas F."/>
            <person name="Warren J."/>
            <person name="Zhang J."/>
            <person name="Zhao Z."/>
            <person name="Zhou C."/>
            <person name="Zhu D."/>
            <person name="Lee S."/>
            <person name="Bess C."/>
            <person name="Blankenburg K."/>
            <person name="Forbes L."/>
            <person name="Fu Q."/>
            <person name="Gubbala S."/>
            <person name="Hirani K."/>
            <person name="Jayaseelan J.C."/>
            <person name="Lara F."/>
            <person name="Munidasa M."/>
            <person name="Palculict T."/>
            <person name="Patil S."/>
            <person name="Pu L.-L."/>
            <person name="Saada N."/>
            <person name="Tang L."/>
            <person name="Weissenberger G."/>
            <person name="Zhu Y."/>
            <person name="Hemphill L."/>
            <person name="Shang Y."/>
            <person name="Youmans B."/>
            <person name="Ayvaz T."/>
            <person name="Ross M."/>
            <person name="Santibanez J."/>
            <person name="Aqrawi P."/>
            <person name="Gross S."/>
            <person name="Joshi V."/>
            <person name="Fowler G."/>
            <person name="Nazareth L."/>
            <person name="Reid J."/>
            <person name="Worley K."/>
            <person name="Petrosino J."/>
            <person name="Highlander S."/>
            <person name="Gibbs R."/>
        </authorList>
    </citation>
    <scope>NUCLEOTIDE SEQUENCE [LARGE SCALE GENOMIC DNA]</scope>
    <source>
        <strain evidence="2 3">SK408</strain>
    </source>
</reference>
<keyword evidence="1" id="KW-0472">Membrane</keyword>
<keyword evidence="1" id="KW-0812">Transmembrane</keyword>
<proteinExistence type="predicted"/>
<evidence type="ECO:0000313" key="2">
    <source>
        <dbReference type="EMBL" id="EGF18441.1"/>
    </source>
</evidence>
<evidence type="ECO:0000313" key="3">
    <source>
        <dbReference type="Proteomes" id="UP000004826"/>
    </source>
</evidence>
<name>F2CFE8_STRSA</name>
<gene>
    <name evidence="2" type="ORF">HMPREF9391_1749</name>
</gene>
<organism evidence="2 3">
    <name type="scientific">Streptococcus sanguinis SK408</name>
    <dbReference type="NCBI Taxonomy" id="888818"/>
    <lineage>
        <taxon>Bacteria</taxon>
        <taxon>Bacillati</taxon>
        <taxon>Bacillota</taxon>
        <taxon>Bacilli</taxon>
        <taxon>Lactobacillales</taxon>
        <taxon>Streptococcaceae</taxon>
        <taxon>Streptococcus</taxon>
    </lineage>
</organism>
<comment type="caution">
    <text evidence="2">The sequence shown here is derived from an EMBL/GenBank/DDBJ whole genome shotgun (WGS) entry which is preliminary data.</text>
</comment>